<feature type="region of interest" description="Disordered" evidence="1">
    <location>
        <begin position="463"/>
        <end position="493"/>
    </location>
</feature>
<keyword evidence="3" id="KW-0436">Ligase</keyword>
<feature type="transmembrane region" description="Helical" evidence="2">
    <location>
        <begin position="225"/>
        <end position="243"/>
    </location>
</feature>
<name>A0A370G1L4_GLULI</name>
<keyword evidence="2" id="KW-1133">Transmembrane helix</keyword>
<feature type="transmembrane region" description="Helical" evidence="2">
    <location>
        <begin position="416"/>
        <end position="436"/>
    </location>
</feature>
<feature type="transmembrane region" description="Helical" evidence="2">
    <location>
        <begin position="133"/>
        <end position="150"/>
    </location>
</feature>
<evidence type="ECO:0000256" key="2">
    <source>
        <dbReference type="SAM" id="Phobius"/>
    </source>
</evidence>
<organism evidence="3 4">
    <name type="scientific">Gluconacetobacter liquefaciens</name>
    <name type="common">Acetobacter liquefaciens</name>
    <dbReference type="NCBI Taxonomy" id="89584"/>
    <lineage>
        <taxon>Bacteria</taxon>
        <taxon>Pseudomonadati</taxon>
        <taxon>Pseudomonadota</taxon>
        <taxon>Alphaproteobacteria</taxon>
        <taxon>Acetobacterales</taxon>
        <taxon>Acetobacteraceae</taxon>
        <taxon>Gluconacetobacter</taxon>
    </lineage>
</organism>
<comment type="caution">
    <text evidence="3">The sequence shown here is derived from an EMBL/GenBank/DDBJ whole genome shotgun (WGS) entry which is preliminary data.</text>
</comment>
<evidence type="ECO:0000313" key="3">
    <source>
        <dbReference type="EMBL" id="RDI37120.1"/>
    </source>
</evidence>
<gene>
    <name evidence="3" type="ORF">C7453_107167</name>
</gene>
<keyword evidence="2" id="KW-0472">Membrane</keyword>
<feature type="transmembrane region" description="Helical" evidence="2">
    <location>
        <begin position="54"/>
        <end position="71"/>
    </location>
</feature>
<feature type="transmembrane region" description="Helical" evidence="2">
    <location>
        <begin position="302"/>
        <end position="319"/>
    </location>
</feature>
<keyword evidence="2" id="KW-0812">Transmembrane</keyword>
<feature type="transmembrane region" description="Helical" evidence="2">
    <location>
        <begin position="272"/>
        <end position="290"/>
    </location>
</feature>
<keyword evidence="4" id="KW-1185">Reference proteome</keyword>
<reference evidence="3 4" key="1">
    <citation type="submission" date="2018-07" db="EMBL/GenBank/DDBJ databases">
        <title>Genomic Encyclopedia of Type Strains, Phase IV (KMG-IV): sequencing the most valuable type-strain genomes for metagenomic binning, comparative biology and taxonomic classification.</title>
        <authorList>
            <person name="Goeker M."/>
        </authorList>
    </citation>
    <scope>NUCLEOTIDE SEQUENCE [LARGE SCALE GENOMIC DNA]</scope>
    <source>
        <strain evidence="3 4">DSM 5603</strain>
    </source>
</reference>
<evidence type="ECO:0000256" key="1">
    <source>
        <dbReference type="SAM" id="MobiDB-lite"/>
    </source>
</evidence>
<proteinExistence type="predicted"/>
<sequence>MGITLFFLVLAPLCLIWINRPERLIQLMIIMGIFEASAAITIGGFGIAPNTLPAIAMVCYIGAQFLLGARYPGRARVWPLLIPLLVVAGWAILTSWLSPRFFEGRVYVWPQKSTPPFVITPLTPSSANLNQDLYLLLNIIIFVMVALYMTRQGAPGRPLHPVSILRAYFASVLLAFGFGVWQFASHVAHVPFPSDMLYSNPGWSILTEQTVGSLPRINATFSEPSAFGGYMAAGAFCAGWLILNDFPGTLVRITLAAAVTGVFLSTSATGIVTLGIGALIVVLMGVTIHAKRFLPMIKRRAIQFLIFSIVIMVLVTVMIPDLLTSLGTIVDSVTNKQDSESYNARSSTDLDSLQAAIDTFGFGVGWGNNRSSSLIPGLLAAIGIPGMLGLIWFAWRLISRVRSLRRMDRKLEDIQVVNGASAALAGYLVSACLSAPTITTASFYVFLALLISGIARAEGTQASKAPASLFPPAERRSPNPGRIRGTAPSSIRG</sequence>
<feature type="transmembrane region" description="Helical" evidence="2">
    <location>
        <begin position="78"/>
        <end position="97"/>
    </location>
</feature>
<feature type="transmembrane region" description="Helical" evidence="2">
    <location>
        <begin position="250"/>
        <end position="266"/>
    </location>
</feature>
<accession>A0A370G1L4</accession>
<evidence type="ECO:0000313" key="4">
    <source>
        <dbReference type="Proteomes" id="UP000254958"/>
    </source>
</evidence>
<feature type="transmembrane region" description="Helical" evidence="2">
    <location>
        <begin position="162"/>
        <end position="184"/>
    </location>
</feature>
<dbReference type="AlphaFoldDB" id="A0A370G1L4"/>
<feature type="transmembrane region" description="Helical" evidence="2">
    <location>
        <begin position="374"/>
        <end position="395"/>
    </location>
</feature>
<feature type="transmembrane region" description="Helical" evidence="2">
    <location>
        <begin position="27"/>
        <end position="48"/>
    </location>
</feature>
<protein>
    <submittedName>
        <fullName evidence="3">O-antigen ligase-like membrane protein</fullName>
    </submittedName>
</protein>
<dbReference type="Proteomes" id="UP000254958">
    <property type="component" value="Unassembled WGS sequence"/>
</dbReference>
<dbReference type="EMBL" id="QQAW01000007">
    <property type="protein sequence ID" value="RDI37120.1"/>
    <property type="molecule type" value="Genomic_DNA"/>
</dbReference>
<dbReference type="GO" id="GO:0016874">
    <property type="term" value="F:ligase activity"/>
    <property type="evidence" value="ECO:0007669"/>
    <property type="project" value="UniProtKB-KW"/>
</dbReference>